<evidence type="ECO:0000256" key="5">
    <source>
        <dbReference type="ARBA" id="ARBA00023014"/>
    </source>
</evidence>
<keyword evidence="2" id="KW-0479">Metal-binding</keyword>
<keyword evidence="9" id="KW-1185">Reference proteome</keyword>
<organism evidence="8 9">
    <name type="scientific">Desulfotalea psychrophila (strain LSv54 / DSM 12343)</name>
    <dbReference type="NCBI Taxonomy" id="177439"/>
    <lineage>
        <taxon>Bacteria</taxon>
        <taxon>Pseudomonadati</taxon>
        <taxon>Thermodesulfobacteriota</taxon>
        <taxon>Desulfobulbia</taxon>
        <taxon>Desulfobulbales</taxon>
        <taxon>Desulfocapsaceae</taxon>
        <taxon>Desulfotalea</taxon>
    </lineage>
</organism>
<feature type="transmembrane region" description="Helical" evidence="6">
    <location>
        <begin position="70"/>
        <end position="95"/>
    </location>
</feature>
<dbReference type="SUPFAM" id="SSF46548">
    <property type="entry name" value="alpha-helical ferredoxin"/>
    <property type="match status" value="1"/>
</dbReference>
<dbReference type="Proteomes" id="UP000000602">
    <property type="component" value="Chromosome"/>
</dbReference>
<feature type="domain" description="4Fe-4S ferredoxin-type" evidence="7">
    <location>
        <begin position="323"/>
        <end position="354"/>
    </location>
</feature>
<dbReference type="Pfam" id="PF02754">
    <property type="entry name" value="CCG"/>
    <property type="match status" value="2"/>
</dbReference>
<dbReference type="PROSITE" id="PS51379">
    <property type="entry name" value="4FE4S_FER_2"/>
    <property type="match status" value="2"/>
</dbReference>
<accession>Q6AIP9</accession>
<dbReference type="Gene3D" id="1.10.1060.10">
    <property type="entry name" value="Alpha-helical ferredoxin"/>
    <property type="match status" value="1"/>
</dbReference>
<keyword evidence="6" id="KW-1133">Transmembrane helix</keyword>
<dbReference type="InterPro" id="IPR017896">
    <property type="entry name" value="4Fe4S_Fe-S-bd"/>
</dbReference>
<dbReference type="PANTHER" id="PTHR43255:SF1">
    <property type="entry name" value="IRON-SULFUR-BINDING OXIDOREDUCTASE FADF-RELATED"/>
    <property type="match status" value="1"/>
</dbReference>
<keyword evidence="1" id="KW-0004">4Fe-4S</keyword>
<dbReference type="HOGENOM" id="CLU_005304_1_0_7"/>
<dbReference type="STRING" id="177439.DP3052"/>
<dbReference type="PANTHER" id="PTHR43255">
    <property type="entry name" value="IRON-SULFUR-BINDING OXIDOREDUCTASE FADF-RELATED-RELATED"/>
    <property type="match status" value="1"/>
</dbReference>
<feature type="transmembrane region" description="Helical" evidence="6">
    <location>
        <begin position="6"/>
        <end position="24"/>
    </location>
</feature>
<dbReference type="InterPro" id="IPR009051">
    <property type="entry name" value="Helical_ferredxn"/>
</dbReference>
<feature type="transmembrane region" description="Helical" evidence="6">
    <location>
        <begin position="143"/>
        <end position="160"/>
    </location>
</feature>
<keyword evidence="5" id="KW-0411">Iron-sulfur</keyword>
<dbReference type="eggNOG" id="COG0247">
    <property type="taxonomic scope" value="Bacteria"/>
</dbReference>
<dbReference type="eggNOG" id="COG0201">
    <property type="taxonomic scope" value="Bacteria"/>
</dbReference>
<dbReference type="InterPro" id="IPR004017">
    <property type="entry name" value="Cys_rich_dom"/>
</dbReference>
<evidence type="ECO:0000313" key="9">
    <source>
        <dbReference type="Proteomes" id="UP000000602"/>
    </source>
</evidence>
<evidence type="ECO:0000256" key="4">
    <source>
        <dbReference type="ARBA" id="ARBA00023004"/>
    </source>
</evidence>
<evidence type="ECO:0000259" key="7">
    <source>
        <dbReference type="PROSITE" id="PS51379"/>
    </source>
</evidence>
<dbReference type="GO" id="GO:0005886">
    <property type="term" value="C:plasma membrane"/>
    <property type="evidence" value="ECO:0007669"/>
    <property type="project" value="TreeGrafter"/>
</dbReference>
<evidence type="ECO:0000313" key="8">
    <source>
        <dbReference type="EMBL" id="CAG37781.1"/>
    </source>
</evidence>
<keyword evidence="6" id="KW-0812">Transmembrane</keyword>
<dbReference type="KEGG" id="dps:DP3052"/>
<dbReference type="RefSeq" id="WP_011190293.1">
    <property type="nucleotide sequence ID" value="NC_006138.1"/>
</dbReference>
<keyword evidence="4" id="KW-0408">Iron</keyword>
<protein>
    <submittedName>
        <fullName evidence="8">Related to iron-sulfur binding reductase</fullName>
    </submittedName>
</protein>
<dbReference type="Pfam" id="PF13187">
    <property type="entry name" value="Fer4_9"/>
    <property type="match status" value="1"/>
</dbReference>
<evidence type="ECO:0000256" key="2">
    <source>
        <dbReference type="ARBA" id="ARBA00022723"/>
    </source>
</evidence>
<feature type="domain" description="4Fe-4S ferredoxin-type" evidence="7">
    <location>
        <begin position="261"/>
        <end position="290"/>
    </location>
</feature>
<reference evidence="9" key="1">
    <citation type="journal article" date="2004" name="Environ. Microbiol.">
        <title>The genome of Desulfotalea psychrophila, a sulfate-reducing bacterium from permanently cold Arctic sediments.</title>
        <authorList>
            <person name="Rabus R."/>
            <person name="Ruepp A."/>
            <person name="Frickey T."/>
            <person name="Rattei T."/>
            <person name="Fartmann B."/>
            <person name="Stark M."/>
            <person name="Bauer M."/>
            <person name="Zibat A."/>
            <person name="Lombardot T."/>
            <person name="Becker I."/>
            <person name="Amann J."/>
            <person name="Gellner K."/>
            <person name="Teeling H."/>
            <person name="Leuschner W.D."/>
            <person name="Gloeckner F.-O."/>
            <person name="Lupas A.N."/>
            <person name="Amann R."/>
            <person name="Klenk H.-P."/>
        </authorList>
    </citation>
    <scope>NUCLEOTIDE SEQUENCE [LARGE SCALE GENOMIC DNA]</scope>
    <source>
        <strain evidence="9">DSM 12343 / LSv54</strain>
    </source>
</reference>
<keyword evidence="6" id="KW-0472">Membrane</keyword>
<feature type="transmembrane region" description="Helical" evidence="6">
    <location>
        <begin position="107"/>
        <end position="131"/>
    </location>
</feature>
<dbReference type="InterPro" id="IPR036197">
    <property type="entry name" value="NarG-like_sf"/>
</dbReference>
<dbReference type="Gene3D" id="1.20.950.20">
    <property type="entry name" value="Transmembrane di-heme cytochromes, Chain C"/>
    <property type="match status" value="1"/>
</dbReference>
<dbReference type="InterPro" id="IPR051460">
    <property type="entry name" value="HdrC_iron-sulfur_subunit"/>
</dbReference>
<dbReference type="GO" id="GO:0051539">
    <property type="term" value="F:4 iron, 4 sulfur cluster binding"/>
    <property type="evidence" value="ECO:0007669"/>
    <property type="project" value="UniProtKB-KW"/>
</dbReference>
<dbReference type="GO" id="GO:0016491">
    <property type="term" value="F:oxidoreductase activity"/>
    <property type="evidence" value="ECO:0007669"/>
    <property type="project" value="UniProtKB-KW"/>
</dbReference>
<proteinExistence type="predicted"/>
<evidence type="ECO:0000256" key="6">
    <source>
        <dbReference type="SAM" id="Phobius"/>
    </source>
</evidence>
<evidence type="ECO:0000256" key="1">
    <source>
        <dbReference type="ARBA" id="ARBA00022485"/>
    </source>
</evidence>
<dbReference type="AlphaFoldDB" id="Q6AIP9"/>
<dbReference type="InterPro" id="IPR017900">
    <property type="entry name" value="4Fe4S_Fe_S_CS"/>
</dbReference>
<name>Q6AIP9_DESPS</name>
<keyword evidence="3" id="KW-0560">Oxidoreductase</keyword>
<dbReference type="SUPFAM" id="SSF103501">
    <property type="entry name" value="Respiratory nitrate reductase 1 gamma chain"/>
    <property type="match status" value="1"/>
</dbReference>
<dbReference type="PROSITE" id="PS00198">
    <property type="entry name" value="4FE4S_FER_1"/>
    <property type="match status" value="1"/>
</dbReference>
<dbReference type="OrthoDB" id="9794954at2"/>
<evidence type="ECO:0000256" key="3">
    <source>
        <dbReference type="ARBA" id="ARBA00023002"/>
    </source>
</evidence>
<dbReference type="GO" id="GO:0046872">
    <property type="term" value="F:metal ion binding"/>
    <property type="evidence" value="ECO:0007669"/>
    <property type="project" value="UniProtKB-KW"/>
</dbReference>
<dbReference type="EMBL" id="CR522870">
    <property type="protein sequence ID" value="CAG37781.1"/>
    <property type="molecule type" value="Genomic_DNA"/>
</dbReference>
<sequence>MHISPMIFTPILIASLLLFAYGLRSRLKLAAMGKAEDRSDMMAQRIAMMFNIAFLQKKVLGGSFGLNHFFIFWTFILLALANGEFLVAGVFPALTFKALPQGIFSPLMFVFDVVSTICLIAIASGIIRRIIAPPYKEARTAEAFGILAVIGGLMLAYFGVHAAELALGEIKASMPVSGAIASMLSNMAPASIASFGQTAWWIHAFLILGLMNYLPFGKHMHIITAIPNCLFGAIDKVNTVPREEFAENNSYGVQEANDFTWKDIIDSFTCTECGRCQKVCPATLTDKELVPRTLIEQIKYNLIANQAELKAGKPVSYNLIGDGEKSISKEAIWSCLTCGACMQQCPVLIEHVPKIIKMRRHLVQMESDFPEELLSLFENMEQRSNPWGMAPSDRSKWVGELEVPMFDESKEYLFYVGCSGSFDARARQVTTSMVKILNAAGISYGILGKDELCCGDSVRRLGNEYVFDQMAQQNTDLFKKLGVKKIITACPHCFTTVLNDYKQYGLEIEVTHHTTFINKLIAEKKLALNNTEMKGKNIVYHDSCYLGRHNGIYDAPRNVITSITQKAPIEMEKNRENAFCCGAGGGRMWLEERTEKRVNVERTKQALETNADCITVGCPFCLTMFEDGAKDLGAEVPVKDIAEVVAAAL</sequence>
<gene>
    <name evidence="8" type="ordered locus">DP3052</name>
</gene>